<evidence type="ECO:0000313" key="4">
    <source>
        <dbReference type="Proteomes" id="UP000049127"/>
    </source>
</evidence>
<dbReference type="GO" id="GO:0016787">
    <property type="term" value="F:hydrolase activity"/>
    <property type="evidence" value="ECO:0007669"/>
    <property type="project" value="UniProtKB-KW"/>
</dbReference>
<keyword evidence="1" id="KW-0812">Transmembrane</keyword>
<dbReference type="Proteomes" id="UP000049127">
    <property type="component" value="Unassembled WGS sequence"/>
</dbReference>
<keyword evidence="1" id="KW-0472">Membrane</keyword>
<feature type="transmembrane region" description="Helical" evidence="1">
    <location>
        <begin position="12"/>
        <end position="32"/>
    </location>
</feature>
<reference evidence="3 4" key="1">
    <citation type="submission" date="2015-01" db="EMBL/GenBank/DDBJ databases">
        <authorList>
            <person name="Aslett A.Martin."/>
            <person name="De Silva Nishadi"/>
        </authorList>
    </citation>
    <scope>NUCLEOTIDE SEQUENCE [LARGE SCALE GENOMIC DNA]</scope>
    <source>
        <strain evidence="3 4">R28058</strain>
    </source>
</reference>
<dbReference type="Pfam" id="PF13529">
    <property type="entry name" value="Peptidase_C39_2"/>
    <property type="match status" value="1"/>
</dbReference>
<feature type="domain" description="Peptidase C39-like" evidence="2">
    <location>
        <begin position="118"/>
        <end position="252"/>
    </location>
</feature>
<dbReference type="AlphaFoldDB" id="A0A0C7R644"/>
<keyword evidence="3" id="KW-0378">Hydrolase</keyword>
<dbReference type="EMBL" id="CEKZ01000003">
    <property type="protein sequence ID" value="CEQ03599.1"/>
    <property type="molecule type" value="Genomic_DNA"/>
</dbReference>
<evidence type="ECO:0000259" key="2">
    <source>
        <dbReference type="Pfam" id="PF13529"/>
    </source>
</evidence>
<evidence type="ECO:0000256" key="1">
    <source>
        <dbReference type="SAM" id="Phobius"/>
    </source>
</evidence>
<accession>A0A0C7R644</accession>
<keyword evidence="1" id="KW-1133">Transmembrane helix</keyword>
<dbReference type="OrthoDB" id="3186156at2"/>
<protein>
    <submittedName>
        <fullName evidence="3">Murein hydrolase domain-containing protein</fullName>
    </submittedName>
</protein>
<sequence>MNHNINVYKKKFGIGVVLILSTIVLFLIYITFSKISLNKSSNKYFLISRKEIINNLEKQAYSNSKINSILKNIDKYPNELLELLNKNIETVDFVYNYPNHLQKNKKSISIKDYYKSGEIPLFLQWDEKWGYDKYGDDYIAVAGCAPTSLSMVAVGLTGNTDINPLVVSNYAYDNGFYVEGVGSSWSLISTGARHFGLDSQELSLSKSSILSTLEAGNPIIVTVGPGTFTSTGHFLVLTGLTSDGKIKINDPNSKYNSSKSWDVDVFLKETRNLWKISKL</sequence>
<organism evidence="3 4">
    <name type="scientific">Paraclostridium sordellii</name>
    <name type="common">Clostridium sordellii</name>
    <dbReference type="NCBI Taxonomy" id="1505"/>
    <lineage>
        <taxon>Bacteria</taxon>
        <taxon>Bacillati</taxon>
        <taxon>Bacillota</taxon>
        <taxon>Clostridia</taxon>
        <taxon>Peptostreptococcales</taxon>
        <taxon>Peptostreptococcaceae</taxon>
        <taxon>Paraclostridium</taxon>
    </lineage>
</organism>
<evidence type="ECO:0000313" key="3">
    <source>
        <dbReference type="EMBL" id="CEQ03599.1"/>
    </source>
</evidence>
<dbReference type="InterPro" id="IPR039564">
    <property type="entry name" value="Peptidase_C39-like"/>
</dbReference>
<proteinExistence type="predicted"/>
<name>A0A0C7R644_PARSO</name>
<dbReference type="RefSeq" id="WP_055341885.1">
    <property type="nucleotide sequence ID" value="NZ_CEKZ01000003.1"/>
</dbReference>
<gene>
    <name evidence="3" type="ORF">R28058_13321</name>
</gene>
<dbReference type="Gene3D" id="3.90.70.10">
    <property type="entry name" value="Cysteine proteinases"/>
    <property type="match status" value="1"/>
</dbReference>